<organism evidence="1 2">
    <name type="scientific">Artemisia annua</name>
    <name type="common">Sweet wormwood</name>
    <dbReference type="NCBI Taxonomy" id="35608"/>
    <lineage>
        <taxon>Eukaryota</taxon>
        <taxon>Viridiplantae</taxon>
        <taxon>Streptophyta</taxon>
        <taxon>Embryophyta</taxon>
        <taxon>Tracheophyta</taxon>
        <taxon>Spermatophyta</taxon>
        <taxon>Magnoliopsida</taxon>
        <taxon>eudicotyledons</taxon>
        <taxon>Gunneridae</taxon>
        <taxon>Pentapetalae</taxon>
        <taxon>asterids</taxon>
        <taxon>campanulids</taxon>
        <taxon>Asterales</taxon>
        <taxon>Asteraceae</taxon>
        <taxon>Asteroideae</taxon>
        <taxon>Anthemideae</taxon>
        <taxon>Artemisiinae</taxon>
        <taxon>Artemisia</taxon>
    </lineage>
</organism>
<proteinExistence type="predicted"/>
<accession>A0A2U1M4H8</accession>
<evidence type="ECO:0000313" key="2">
    <source>
        <dbReference type="Proteomes" id="UP000245207"/>
    </source>
</evidence>
<dbReference type="EMBL" id="PKPP01006554">
    <property type="protein sequence ID" value="PWA56145.1"/>
    <property type="molecule type" value="Genomic_DNA"/>
</dbReference>
<sequence length="184" mass="20483">MSKYDAYFLILQHLSLEMSTEADILAGQPDLNYGIIDECSFRFRIFTKGMDVDMVALMAARTSGVENQEAIHVGILGMLADPKKEVDFLPLYPTECNFVQGFAHSLLVMQSSPTSLYHETARIPSKLMIKFFSSYSPTELQVILIKLRLSYGSKGVVFSTGQNGSAANVMKDRLLRANVEPLSM</sequence>
<name>A0A2U1M4H8_ARTAN</name>
<comment type="caution">
    <text evidence="1">The sequence shown here is derived from an EMBL/GenBank/DDBJ whole genome shotgun (WGS) entry which is preliminary data.</text>
</comment>
<dbReference type="Proteomes" id="UP000245207">
    <property type="component" value="Unassembled WGS sequence"/>
</dbReference>
<protein>
    <submittedName>
        <fullName evidence="1">Uncharacterized protein</fullName>
    </submittedName>
</protein>
<dbReference type="STRING" id="35608.A0A2U1M4H8"/>
<dbReference type="AlphaFoldDB" id="A0A2U1M4H8"/>
<evidence type="ECO:0000313" key="1">
    <source>
        <dbReference type="EMBL" id="PWA56145.1"/>
    </source>
</evidence>
<reference evidence="1 2" key="1">
    <citation type="journal article" date="2018" name="Mol. Plant">
        <title>The genome of Artemisia annua provides insight into the evolution of Asteraceae family and artemisinin biosynthesis.</title>
        <authorList>
            <person name="Shen Q."/>
            <person name="Zhang L."/>
            <person name="Liao Z."/>
            <person name="Wang S."/>
            <person name="Yan T."/>
            <person name="Shi P."/>
            <person name="Liu M."/>
            <person name="Fu X."/>
            <person name="Pan Q."/>
            <person name="Wang Y."/>
            <person name="Lv Z."/>
            <person name="Lu X."/>
            <person name="Zhang F."/>
            <person name="Jiang W."/>
            <person name="Ma Y."/>
            <person name="Chen M."/>
            <person name="Hao X."/>
            <person name="Li L."/>
            <person name="Tang Y."/>
            <person name="Lv G."/>
            <person name="Zhou Y."/>
            <person name="Sun X."/>
            <person name="Brodelius P.E."/>
            <person name="Rose J.K.C."/>
            <person name="Tang K."/>
        </authorList>
    </citation>
    <scope>NUCLEOTIDE SEQUENCE [LARGE SCALE GENOMIC DNA]</scope>
    <source>
        <strain evidence="2">cv. Huhao1</strain>
        <tissue evidence="1">Leaf</tissue>
    </source>
</reference>
<gene>
    <name evidence="1" type="ORF">CTI12_AA421270</name>
</gene>
<keyword evidence="2" id="KW-1185">Reference proteome</keyword>